<dbReference type="PANTHER" id="PTHR44846:SF1">
    <property type="entry name" value="MANNOSYL-D-GLYCERATE TRANSPORT_METABOLISM SYSTEM REPRESSOR MNGR-RELATED"/>
    <property type="match status" value="1"/>
</dbReference>
<reference evidence="5 6" key="1">
    <citation type="submission" date="2024-03" db="EMBL/GenBank/DDBJ databases">
        <title>Human intestinal bacterial collection.</title>
        <authorList>
            <person name="Pauvert C."/>
            <person name="Hitch T.C.A."/>
            <person name="Clavel T."/>
        </authorList>
    </citation>
    <scope>NUCLEOTIDE SEQUENCE [LARGE SCALE GENOMIC DNA]</scope>
    <source>
        <strain evidence="5 6">CLA-JM-H11</strain>
    </source>
</reference>
<evidence type="ECO:0000313" key="6">
    <source>
        <dbReference type="Proteomes" id="UP001477672"/>
    </source>
</evidence>
<keyword evidence="1" id="KW-0805">Transcription regulation</keyword>
<evidence type="ECO:0000256" key="3">
    <source>
        <dbReference type="ARBA" id="ARBA00023163"/>
    </source>
</evidence>
<comment type="caution">
    <text evidence="5">The sequence shown here is derived from an EMBL/GenBank/DDBJ whole genome shotgun (WGS) entry which is preliminary data.</text>
</comment>
<dbReference type="SMART" id="SM00345">
    <property type="entry name" value="HTH_GNTR"/>
    <property type="match status" value="1"/>
</dbReference>
<dbReference type="InterPro" id="IPR050679">
    <property type="entry name" value="Bact_HTH_transcr_reg"/>
</dbReference>
<protein>
    <submittedName>
        <fullName evidence="5">GntR family transcriptional regulator</fullName>
    </submittedName>
</protein>
<evidence type="ECO:0000259" key="4">
    <source>
        <dbReference type="PROSITE" id="PS50949"/>
    </source>
</evidence>
<dbReference type="Gene3D" id="1.10.10.10">
    <property type="entry name" value="Winged helix-like DNA-binding domain superfamily/Winged helix DNA-binding domain"/>
    <property type="match status" value="1"/>
</dbReference>
<accession>A0ABV1GG24</accession>
<dbReference type="PROSITE" id="PS50949">
    <property type="entry name" value="HTH_GNTR"/>
    <property type="match status" value="1"/>
</dbReference>
<dbReference type="InterPro" id="IPR036390">
    <property type="entry name" value="WH_DNA-bd_sf"/>
</dbReference>
<keyword evidence="3" id="KW-0804">Transcription</keyword>
<dbReference type="RefSeq" id="WP_349216343.1">
    <property type="nucleotide sequence ID" value="NZ_JBBMFA010000096.1"/>
</dbReference>
<dbReference type="SMART" id="SM00866">
    <property type="entry name" value="UTRA"/>
    <property type="match status" value="1"/>
</dbReference>
<dbReference type="Proteomes" id="UP001477672">
    <property type="component" value="Unassembled WGS sequence"/>
</dbReference>
<dbReference type="InterPro" id="IPR011663">
    <property type="entry name" value="UTRA"/>
</dbReference>
<name>A0ABV1GG24_9FIRM</name>
<evidence type="ECO:0000256" key="1">
    <source>
        <dbReference type="ARBA" id="ARBA00023015"/>
    </source>
</evidence>
<keyword evidence="6" id="KW-1185">Reference proteome</keyword>
<gene>
    <name evidence="5" type="ORF">WMO24_10210</name>
</gene>
<dbReference type="PANTHER" id="PTHR44846">
    <property type="entry name" value="MANNOSYL-D-GLYCERATE TRANSPORT/METABOLISM SYSTEM REPRESSOR MNGR-RELATED"/>
    <property type="match status" value="1"/>
</dbReference>
<dbReference type="InterPro" id="IPR000524">
    <property type="entry name" value="Tscrpt_reg_HTH_GntR"/>
</dbReference>
<dbReference type="SUPFAM" id="SSF46785">
    <property type="entry name" value="Winged helix' DNA-binding domain"/>
    <property type="match status" value="1"/>
</dbReference>
<dbReference type="CDD" id="cd07377">
    <property type="entry name" value="WHTH_GntR"/>
    <property type="match status" value="1"/>
</dbReference>
<evidence type="ECO:0000256" key="2">
    <source>
        <dbReference type="ARBA" id="ARBA00023125"/>
    </source>
</evidence>
<dbReference type="Pfam" id="PF07702">
    <property type="entry name" value="UTRA"/>
    <property type="match status" value="1"/>
</dbReference>
<dbReference type="InterPro" id="IPR036388">
    <property type="entry name" value="WH-like_DNA-bd_sf"/>
</dbReference>
<dbReference type="InterPro" id="IPR028978">
    <property type="entry name" value="Chorismate_lyase_/UTRA_dom_sf"/>
</dbReference>
<sequence>MPQLDPNVKTPYYEQLRTLLLENIQHGVYLSGAKIPSENQLCRQFGVSRVTVRKALQGLTEEGVLVKRHGKGTFVAAPVVVEKRAEHRSFTASCLEMGKKPGTHLVSRKVQKVKKDLAQLLNGQTDQGVLCIKRVRLVDETPVIFEIDYFSAGAAYLLEADVEHIPLLEVLRQYRPVHTLHFVETFEVQFANREQARSLNCPINTPLLGVRQVVSDELGVVYVNDQFIRSDIYKYVTES</sequence>
<organism evidence="5 6">
    <name type="scientific">Ruthenibacterium intestinale</name>
    <dbReference type="NCBI Taxonomy" id="3133163"/>
    <lineage>
        <taxon>Bacteria</taxon>
        <taxon>Bacillati</taxon>
        <taxon>Bacillota</taxon>
        <taxon>Clostridia</taxon>
        <taxon>Eubacteriales</taxon>
        <taxon>Oscillospiraceae</taxon>
        <taxon>Ruthenibacterium</taxon>
    </lineage>
</organism>
<dbReference type="Pfam" id="PF00392">
    <property type="entry name" value="GntR"/>
    <property type="match status" value="1"/>
</dbReference>
<dbReference type="EMBL" id="JBBMFA010000096">
    <property type="protein sequence ID" value="MEQ2520797.1"/>
    <property type="molecule type" value="Genomic_DNA"/>
</dbReference>
<dbReference type="PRINTS" id="PR00035">
    <property type="entry name" value="HTHGNTR"/>
</dbReference>
<keyword evidence="2" id="KW-0238">DNA-binding</keyword>
<feature type="domain" description="HTH gntR-type" evidence="4">
    <location>
        <begin position="10"/>
        <end position="78"/>
    </location>
</feature>
<proteinExistence type="predicted"/>
<dbReference type="SUPFAM" id="SSF64288">
    <property type="entry name" value="Chorismate lyase-like"/>
    <property type="match status" value="1"/>
</dbReference>
<evidence type="ECO:0000313" key="5">
    <source>
        <dbReference type="EMBL" id="MEQ2520797.1"/>
    </source>
</evidence>
<dbReference type="Gene3D" id="3.40.1410.10">
    <property type="entry name" value="Chorismate lyase-like"/>
    <property type="match status" value="1"/>
</dbReference>